<comment type="caution">
    <text evidence="4">The sequence shown here is derived from an EMBL/GenBank/DDBJ whole genome shotgun (WGS) entry which is preliminary data.</text>
</comment>
<feature type="region of interest" description="Disordered" evidence="1">
    <location>
        <begin position="312"/>
        <end position="367"/>
    </location>
</feature>
<dbReference type="InterPro" id="IPR008984">
    <property type="entry name" value="SMAD_FHA_dom_sf"/>
</dbReference>
<feature type="domain" description="G-patch" evidence="3">
    <location>
        <begin position="371"/>
        <end position="417"/>
    </location>
</feature>
<dbReference type="InterPro" id="IPR000467">
    <property type="entry name" value="G_patch_dom"/>
</dbReference>
<evidence type="ECO:0000256" key="1">
    <source>
        <dbReference type="SAM" id="MobiDB-lite"/>
    </source>
</evidence>
<dbReference type="PANTHER" id="PTHR23106">
    <property type="entry name" value="ANGIOGENIC FACTOR WITH G PATCH AND FHA DOMAINS 1"/>
    <property type="match status" value="1"/>
</dbReference>
<dbReference type="InterPro" id="IPR053027">
    <property type="entry name" value="AGGF1"/>
</dbReference>
<dbReference type="PANTHER" id="PTHR23106:SF24">
    <property type="entry name" value="ANGIOGENIC FACTOR WITH G PATCH AND FHA DOMAINS 1"/>
    <property type="match status" value="1"/>
</dbReference>
<dbReference type="EMBL" id="MU620926">
    <property type="protein sequence ID" value="KAI8578755.1"/>
    <property type="molecule type" value="Genomic_DNA"/>
</dbReference>
<evidence type="ECO:0000259" key="3">
    <source>
        <dbReference type="PROSITE" id="PS50174"/>
    </source>
</evidence>
<dbReference type="RefSeq" id="XP_051443759.1">
    <property type="nucleotide sequence ID" value="XM_051589738.1"/>
</dbReference>
<feature type="compositionally biased region" description="Basic and acidic residues" evidence="1">
    <location>
        <begin position="1"/>
        <end position="10"/>
    </location>
</feature>
<feature type="compositionally biased region" description="Polar residues" evidence="1">
    <location>
        <begin position="320"/>
        <end position="329"/>
    </location>
</feature>
<reference evidence="4" key="1">
    <citation type="submission" date="2021-06" db="EMBL/GenBank/DDBJ databases">
        <authorList>
            <consortium name="DOE Joint Genome Institute"/>
            <person name="Mondo S.J."/>
            <person name="Amses K.R."/>
            <person name="Simmons D.R."/>
            <person name="Longcore J.E."/>
            <person name="Seto K."/>
            <person name="Alves G.H."/>
            <person name="Bonds A.E."/>
            <person name="Quandt C.A."/>
            <person name="Davis W.J."/>
            <person name="Chang Y."/>
            <person name="Letcher P.M."/>
            <person name="Powell M.J."/>
            <person name="Kuo A."/>
            <person name="Labutti K."/>
            <person name="Pangilinan J."/>
            <person name="Andreopoulos W."/>
            <person name="Tritt A."/>
            <person name="Riley R."/>
            <person name="Hundley H."/>
            <person name="Johnson J."/>
            <person name="Lipzen A."/>
            <person name="Barry K."/>
            <person name="Berbee M.L."/>
            <person name="Buchler N.E."/>
            <person name="Grigoriev I.V."/>
            <person name="Spatafora J.W."/>
            <person name="Stajich J.E."/>
            <person name="James T.Y."/>
        </authorList>
    </citation>
    <scope>NUCLEOTIDE SEQUENCE</scope>
    <source>
        <strain evidence="4">AG</strain>
    </source>
</reference>
<protein>
    <submittedName>
        <fullName evidence="4">Uncharacterized protein</fullName>
    </submittedName>
</protein>
<dbReference type="Gene3D" id="2.60.200.20">
    <property type="match status" value="1"/>
</dbReference>
<feature type="domain" description="FHA" evidence="2">
    <location>
        <begin position="160"/>
        <end position="229"/>
    </location>
</feature>
<proteinExistence type="predicted"/>
<accession>A0AAD5EAP8</accession>
<evidence type="ECO:0000313" key="5">
    <source>
        <dbReference type="Proteomes" id="UP001206595"/>
    </source>
</evidence>
<dbReference type="SMART" id="SM00240">
    <property type="entry name" value="FHA"/>
    <property type="match status" value="1"/>
</dbReference>
<dbReference type="GeneID" id="75915083"/>
<organism evidence="4 5">
    <name type="scientific">Umbelopsis ramanniana AG</name>
    <dbReference type="NCBI Taxonomy" id="1314678"/>
    <lineage>
        <taxon>Eukaryota</taxon>
        <taxon>Fungi</taxon>
        <taxon>Fungi incertae sedis</taxon>
        <taxon>Mucoromycota</taxon>
        <taxon>Mucoromycotina</taxon>
        <taxon>Umbelopsidomycetes</taxon>
        <taxon>Umbelopsidales</taxon>
        <taxon>Umbelopsidaceae</taxon>
        <taxon>Umbelopsis</taxon>
    </lineage>
</organism>
<feature type="region of interest" description="Disordered" evidence="1">
    <location>
        <begin position="1"/>
        <end position="51"/>
    </location>
</feature>
<dbReference type="PROSITE" id="PS50174">
    <property type="entry name" value="G_PATCH"/>
    <property type="match status" value="1"/>
</dbReference>
<dbReference type="GO" id="GO:0003676">
    <property type="term" value="F:nucleic acid binding"/>
    <property type="evidence" value="ECO:0007669"/>
    <property type="project" value="InterPro"/>
</dbReference>
<dbReference type="AlphaFoldDB" id="A0AAD5EAP8"/>
<name>A0AAD5EAP8_UMBRA</name>
<dbReference type="Proteomes" id="UP001206595">
    <property type="component" value="Unassembled WGS sequence"/>
</dbReference>
<reference evidence="4" key="2">
    <citation type="journal article" date="2022" name="Proc. Natl. Acad. Sci. U.S.A.">
        <title>Diploid-dominant life cycles characterize the early evolution of Fungi.</title>
        <authorList>
            <person name="Amses K.R."/>
            <person name="Simmons D.R."/>
            <person name="Longcore J.E."/>
            <person name="Mondo S.J."/>
            <person name="Seto K."/>
            <person name="Jeronimo G.H."/>
            <person name="Bonds A.E."/>
            <person name="Quandt C.A."/>
            <person name="Davis W.J."/>
            <person name="Chang Y."/>
            <person name="Federici B.A."/>
            <person name="Kuo A."/>
            <person name="LaButti K."/>
            <person name="Pangilinan J."/>
            <person name="Andreopoulos W."/>
            <person name="Tritt A."/>
            <person name="Riley R."/>
            <person name="Hundley H."/>
            <person name="Johnson J."/>
            <person name="Lipzen A."/>
            <person name="Barry K."/>
            <person name="Lang B.F."/>
            <person name="Cuomo C.A."/>
            <person name="Buchler N.E."/>
            <person name="Grigoriev I.V."/>
            <person name="Spatafora J.W."/>
            <person name="Stajich J.E."/>
            <person name="James T.Y."/>
        </authorList>
    </citation>
    <scope>NUCLEOTIDE SEQUENCE</scope>
    <source>
        <strain evidence="4">AG</strain>
    </source>
</reference>
<keyword evidence="5" id="KW-1185">Reference proteome</keyword>
<dbReference type="SMART" id="SM00443">
    <property type="entry name" value="G_patch"/>
    <property type="match status" value="1"/>
</dbReference>
<dbReference type="InterPro" id="IPR000253">
    <property type="entry name" value="FHA_dom"/>
</dbReference>
<evidence type="ECO:0000259" key="2">
    <source>
        <dbReference type="PROSITE" id="PS50006"/>
    </source>
</evidence>
<gene>
    <name evidence="4" type="ORF">K450DRAFT_245338</name>
</gene>
<dbReference type="Pfam" id="PF01585">
    <property type="entry name" value="G-patch"/>
    <property type="match status" value="1"/>
</dbReference>
<dbReference type="PROSITE" id="PS50006">
    <property type="entry name" value="FHA_DOMAIN"/>
    <property type="match status" value="1"/>
</dbReference>
<dbReference type="SUPFAM" id="SSF49879">
    <property type="entry name" value="SMAD/FHA domain"/>
    <property type="match status" value="1"/>
</dbReference>
<dbReference type="Pfam" id="PF00498">
    <property type="entry name" value="FHA"/>
    <property type="match status" value="1"/>
</dbReference>
<feature type="compositionally biased region" description="Basic and acidic residues" evidence="1">
    <location>
        <begin position="24"/>
        <end position="42"/>
    </location>
</feature>
<evidence type="ECO:0000313" key="4">
    <source>
        <dbReference type="EMBL" id="KAI8578755.1"/>
    </source>
</evidence>
<sequence length="439" mass="49502">MPDPSDRFGDSIDQYLALSNGGDNGEHSLRNDTDDYQEEMKHGYRTSSSTKDSLYSLPDVYHQEAPTSYQPKLPNFVATADPQYLYNYQSNLYYDIFSDTYSRLDEATMMYQIVDANAAAEASLYYTTNEPASDEALRLVVLESQLLPVNNIILVDANGITVGRDRSWDRRLRLPEMAVSKYHCHIFSNSADIFQDTDNDKVADQELASNFSIIDVGSQNGTFVNGERLSLTRSASPPYPLRHLDVISVGTTKFQVHEHTGSWPCEQCKSYNGNIIDIATTTQIKTPIEDAETNKHLTKNDREMARREELKRMKQKYTDNKPNIKSSNYVDRAEARRKQHGDNSPVHRSNDMDIDTYSPTQSSRTNERIGAENIGNKLLQKMGWKEGQGLGSTGSGIIDPIQAQFREGRAGLGSVQVEDAYSGKKGALELTRKRYNEQQ</sequence>